<dbReference type="PROSITE" id="PS51257">
    <property type="entry name" value="PROKAR_LIPOPROTEIN"/>
    <property type="match status" value="1"/>
</dbReference>
<organism evidence="2">
    <name type="scientific">bioreactor metagenome</name>
    <dbReference type="NCBI Taxonomy" id="1076179"/>
    <lineage>
        <taxon>unclassified sequences</taxon>
        <taxon>metagenomes</taxon>
        <taxon>ecological metagenomes</taxon>
    </lineage>
</organism>
<name>A0A645BRB8_9ZZZZ</name>
<accession>A0A645BRB8</accession>
<dbReference type="AlphaFoldDB" id="A0A645BRB8"/>
<sequence length="400" mass="41945">MKRWMVLLDVLLAALLVTGCAPSGRSGPPATGGPGTAATSAAGRQVAGHQEPGLRAINFGFGNVSDPHTDWKKIDQQLEAANVNAVSIAVGRPEWTAFPWPGHLDSAAADGPDKYRDFVGAAVNELQTDPSGQRRHVSLGIDLLLPATLKKNPKLAGVDADGKVSDGFASPAAFDTTIGTQIDEMVNYLGTTYHPDEVVLTELFLDRFVFSSADLDLYRKDTGAKDWPRTKDGKPDLQNAAVVKWRSEVLARVVSRARDAAHAAGTTLAVDVRVNWADPAAGRPDSAQDYALLKSSADRLVLWAYPGMSGLDGSAVGKLTTGLTRGGYDPDRLTISVGLWSASGGNGQPGTTSGEGVIDARTLAASLASAADAGARSISVTPYSLLTDKDWDVIKAAWGG</sequence>
<proteinExistence type="predicted"/>
<reference evidence="2" key="1">
    <citation type="submission" date="2019-08" db="EMBL/GenBank/DDBJ databases">
        <authorList>
            <person name="Kucharzyk K."/>
            <person name="Murdoch R.W."/>
            <person name="Higgins S."/>
            <person name="Loffler F."/>
        </authorList>
    </citation>
    <scope>NUCLEOTIDE SEQUENCE</scope>
</reference>
<dbReference type="EMBL" id="VSSQ01021525">
    <property type="protein sequence ID" value="MPM67161.1"/>
    <property type="molecule type" value="Genomic_DNA"/>
</dbReference>
<evidence type="ECO:0000313" key="2">
    <source>
        <dbReference type="EMBL" id="MPM67161.1"/>
    </source>
</evidence>
<dbReference type="Gene3D" id="3.20.20.80">
    <property type="entry name" value="Glycosidases"/>
    <property type="match status" value="1"/>
</dbReference>
<gene>
    <name evidence="2" type="ORF">SDC9_114078</name>
</gene>
<comment type="caution">
    <text evidence="2">The sequence shown here is derived from an EMBL/GenBank/DDBJ whole genome shotgun (WGS) entry which is preliminary data.</text>
</comment>
<feature type="region of interest" description="Disordered" evidence="1">
    <location>
        <begin position="24"/>
        <end position="49"/>
    </location>
</feature>
<evidence type="ECO:0000256" key="1">
    <source>
        <dbReference type="SAM" id="MobiDB-lite"/>
    </source>
</evidence>
<protein>
    <submittedName>
        <fullName evidence="2">Uncharacterized protein</fullName>
    </submittedName>
</protein>